<evidence type="ECO:0000256" key="1">
    <source>
        <dbReference type="SAM" id="MobiDB-lite"/>
    </source>
</evidence>
<sequence>MDPFIVLISWMEDKKPHEVRRTAERRAPGENRWKNLSRPPARAGMAALVLGRRGREALMGRAPSARARRAVDGFSPARW</sequence>
<feature type="region of interest" description="Disordered" evidence="1">
    <location>
        <begin position="19"/>
        <end position="38"/>
    </location>
</feature>
<evidence type="ECO:0000313" key="2">
    <source>
        <dbReference type="EMBL" id="RUL85277.1"/>
    </source>
</evidence>
<reference evidence="2 3" key="1">
    <citation type="submission" date="2018-12" db="EMBL/GenBank/DDBJ databases">
        <authorList>
            <person name="Toschakov S.V."/>
        </authorList>
    </citation>
    <scope>NUCLEOTIDE SEQUENCE [LARGE SCALE GENOMIC DNA]</scope>
    <source>
        <strain evidence="2 3">GM2012</strain>
    </source>
</reference>
<reference evidence="2 3" key="2">
    <citation type="submission" date="2019-01" db="EMBL/GenBank/DDBJ databases">
        <title>Tautonia sociabilis, a novel thermotolerant planctomycete of Isosphaeraceae family, isolated from a 4000 m deep subterranean habitat.</title>
        <authorList>
            <person name="Kovaleva O.L."/>
            <person name="Elcheninov A.G."/>
            <person name="Van Heerden E."/>
            <person name="Toshchakov S.V."/>
            <person name="Novikov A."/>
            <person name="Bonch-Osmolovskaya E.A."/>
            <person name="Kublanov I.V."/>
        </authorList>
    </citation>
    <scope>NUCLEOTIDE SEQUENCE [LARGE SCALE GENOMIC DNA]</scope>
    <source>
        <strain evidence="2 3">GM2012</strain>
    </source>
</reference>
<organism evidence="2 3">
    <name type="scientific">Tautonia sociabilis</name>
    <dbReference type="NCBI Taxonomy" id="2080755"/>
    <lineage>
        <taxon>Bacteria</taxon>
        <taxon>Pseudomonadati</taxon>
        <taxon>Planctomycetota</taxon>
        <taxon>Planctomycetia</taxon>
        <taxon>Isosphaerales</taxon>
        <taxon>Isosphaeraceae</taxon>
        <taxon>Tautonia</taxon>
    </lineage>
</organism>
<dbReference type="AlphaFoldDB" id="A0A432MFV0"/>
<feature type="compositionally biased region" description="Basic and acidic residues" evidence="1">
    <location>
        <begin position="19"/>
        <end position="33"/>
    </location>
</feature>
<evidence type="ECO:0000313" key="3">
    <source>
        <dbReference type="Proteomes" id="UP000280296"/>
    </source>
</evidence>
<protein>
    <submittedName>
        <fullName evidence="2">Uncharacterized protein</fullName>
    </submittedName>
</protein>
<proteinExistence type="predicted"/>
<dbReference type="Proteomes" id="UP000280296">
    <property type="component" value="Unassembled WGS sequence"/>
</dbReference>
<gene>
    <name evidence="2" type="ORF">TsocGM_18895</name>
</gene>
<accession>A0A432MFV0</accession>
<dbReference type="EMBL" id="RYZH01000041">
    <property type="protein sequence ID" value="RUL85277.1"/>
    <property type="molecule type" value="Genomic_DNA"/>
</dbReference>
<comment type="caution">
    <text evidence="2">The sequence shown here is derived from an EMBL/GenBank/DDBJ whole genome shotgun (WGS) entry which is preliminary data.</text>
</comment>
<keyword evidence="3" id="KW-1185">Reference proteome</keyword>
<name>A0A432MFV0_9BACT</name>